<dbReference type="PANTHER" id="PTHR36114">
    <property type="entry name" value="16.7 KDA PROTEIN IN WHIE LOCUS"/>
    <property type="match status" value="1"/>
</dbReference>
<dbReference type="InterPro" id="IPR011051">
    <property type="entry name" value="RmlC_Cupin_sf"/>
</dbReference>
<organism evidence="2 3">
    <name type="scientific">Amazonocrinis nigriterrae CENA67</name>
    <dbReference type="NCBI Taxonomy" id="2794033"/>
    <lineage>
        <taxon>Bacteria</taxon>
        <taxon>Bacillati</taxon>
        <taxon>Cyanobacteriota</taxon>
        <taxon>Cyanophyceae</taxon>
        <taxon>Nostocales</taxon>
        <taxon>Nostocaceae</taxon>
        <taxon>Amazonocrinis</taxon>
        <taxon>Amazonocrinis nigriterrae</taxon>
    </lineage>
</organism>
<name>A0A8J7HXZ6_9NOST</name>
<sequence length="102" mass="11740">MKKYDLQNLPNGITDNWKIFNISQVNGNNVRLRIMENMTARWHSHDNSDELFYVISGTVYIDTEDGTQTLNPHELFVVPAKTKHRARVEGRASLLVIDKIEG</sequence>
<dbReference type="InterPro" id="IPR014710">
    <property type="entry name" value="RmlC-like_jellyroll"/>
</dbReference>
<gene>
    <name evidence="2" type="ORF">I8748_20290</name>
</gene>
<dbReference type="SUPFAM" id="SSF51182">
    <property type="entry name" value="RmlC-like cupins"/>
    <property type="match status" value="1"/>
</dbReference>
<reference evidence="2 3" key="1">
    <citation type="journal article" date="2021" name="Int. J. Syst. Evol. Microbiol.">
        <title>Amazonocrinis nigriterrae gen. nov., sp. nov., Atlanticothrix silvestris gen. nov., sp. nov. and Dendronalium phyllosphericum gen. nov., sp. nov., nostocacean cyanobacteria from Brazilian environments.</title>
        <authorList>
            <person name="Alvarenga D.O."/>
            <person name="Andreote A.P.D."/>
            <person name="Branco L.H.Z."/>
            <person name="Delbaje E."/>
            <person name="Cruz R.B."/>
            <person name="Varani A.M."/>
            <person name="Fiore M.F."/>
        </authorList>
    </citation>
    <scope>NUCLEOTIDE SEQUENCE [LARGE SCALE GENOMIC DNA]</scope>
    <source>
        <strain evidence="2 3">CENA67</strain>
    </source>
</reference>
<dbReference type="Gene3D" id="2.60.120.10">
    <property type="entry name" value="Jelly Rolls"/>
    <property type="match status" value="1"/>
</dbReference>
<evidence type="ECO:0000313" key="3">
    <source>
        <dbReference type="Proteomes" id="UP000632766"/>
    </source>
</evidence>
<dbReference type="Pfam" id="PF07883">
    <property type="entry name" value="Cupin_2"/>
    <property type="match status" value="1"/>
</dbReference>
<dbReference type="Proteomes" id="UP000632766">
    <property type="component" value="Unassembled WGS sequence"/>
</dbReference>
<comment type="caution">
    <text evidence="2">The sequence shown here is derived from an EMBL/GenBank/DDBJ whole genome shotgun (WGS) entry which is preliminary data.</text>
</comment>
<dbReference type="AlphaFoldDB" id="A0A8J7HXZ6"/>
<dbReference type="PANTHER" id="PTHR36114:SF1">
    <property type="entry name" value="16.7 KDA PROTEIN IN WHIE LOCUS"/>
    <property type="match status" value="1"/>
</dbReference>
<dbReference type="RefSeq" id="WP_198126334.1">
    <property type="nucleotide sequence ID" value="NZ_JAECZC010000044.1"/>
</dbReference>
<accession>A0A8J7HXZ6</accession>
<dbReference type="InterPro" id="IPR052044">
    <property type="entry name" value="PKS_Associated_Protein"/>
</dbReference>
<dbReference type="EMBL" id="JAECZC010000044">
    <property type="protein sequence ID" value="MBH8564494.1"/>
    <property type="molecule type" value="Genomic_DNA"/>
</dbReference>
<proteinExistence type="predicted"/>
<evidence type="ECO:0000313" key="2">
    <source>
        <dbReference type="EMBL" id="MBH8564494.1"/>
    </source>
</evidence>
<evidence type="ECO:0000259" key="1">
    <source>
        <dbReference type="Pfam" id="PF07883"/>
    </source>
</evidence>
<protein>
    <submittedName>
        <fullName evidence="2">Cupin domain-containing protein</fullName>
    </submittedName>
</protein>
<keyword evidence="3" id="KW-1185">Reference proteome</keyword>
<feature type="domain" description="Cupin type-2" evidence="1">
    <location>
        <begin position="37"/>
        <end position="97"/>
    </location>
</feature>
<dbReference type="InterPro" id="IPR013096">
    <property type="entry name" value="Cupin_2"/>
</dbReference>